<dbReference type="EMBL" id="BAABKG010000001">
    <property type="protein sequence ID" value="GAA5141896.1"/>
    <property type="molecule type" value="Genomic_DNA"/>
</dbReference>
<evidence type="ECO:0000313" key="5">
    <source>
        <dbReference type="Proteomes" id="UP001500221"/>
    </source>
</evidence>
<keyword evidence="2" id="KW-0732">Signal</keyword>
<dbReference type="InterPro" id="IPR011330">
    <property type="entry name" value="Glyco_hydro/deAcase_b/a-brl"/>
</dbReference>
<reference evidence="5" key="1">
    <citation type="journal article" date="2019" name="Int. J. Syst. Evol. Microbiol.">
        <title>The Global Catalogue of Microorganisms (GCM) 10K type strain sequencing project: providing services to taxonomists for standard genome sequencing and annotation.</title>
        <authorList>
            <consortium name="The Broad Institute Genomics Platform"/>
            <consortium name="The Broad Institute Genome Sequencing Center for Infectious Disease"/>
            <person name="Wu L."/>
            <person name="Ma J."/>
        </authorList>
    </citation>
    <scope>NUCLEOTIDE SEQUENCE [LARGE SCALE GENOMIC DNA]</scope>
    <source>
        <strain evidence="5">JCM 18459</strain>
    </source>
</reference>
<evidence type="ECO:0000259" key="3">
    <source>
        <dbReference type="PROSITE" id="PS51677"/>
    </source>
</evidence>
<name>A0ABP9PDJ2_9ACTN</name>
<gene>
    <name evidence="4" type="ORF">GCM10023340_04420</name>
</gene>
<comment type="caution">
    <text evidence="4">The sequence shown here is derived from an EMBL/GenBank/DDBJ whole genome shotgun (WGS) entry which is preliminary data.</text>
</comment>
<evidence type="ECO:0000256" key="1">
    <source>
        <dbReference type="ARBA" id="ARBA00004613"/>
    </source>
</evidence>
<comment type="subcellular location">
    <subcellularLocation>
        <location evidence="1">Secreted</location>
    </subcellularLocation>
</comment>
<organism evidence="4 5">
    <name type="scientific">Nocardioides marinquilinus</name>
    <dbReference type="NCBI Taxonomy" id="1210400"/>
    <lineage>
        <taxon>Bacteria</taxon>
        <taxon>Bacillati</taxon>
        <taxon>Actinomycetota</taxon>
        <taxon>Actinomycetes</taxon>
        <taxon>Propionibacteriales</taxon>
        <taxon>Nocardioidaceae</taxon>
        <taxon>Nocardioides</taxon>
    </lineage>
</organism>
<dbReference type="Proteomes" id="UP001500221">
    <property type="component" value="Unassembled WGS sequence"/>
</dbReference>
<dbReference type="InterPro" id="IPR051398">
    <property type="entry name" value="Polysacch_Deacetylase"/>
</dbReference>
<evidence type="ECO:0000256" key="2">
    <source>
        <dbReference type="ARBA" id="ARBA00022729"/>
    </source>
</evidence>
<dbReference type="PROSITE" id="PS51677">
    <property type="entry name" value="NODB"/>
    <property type="match status" value="1"/>
</dbReference>
<dbReference type="Gene3D" id="3.20.20.370">
    <property type="entry name" value="Glycoside hydrolase/deacetylase"/>
    <property type="match status" value="1"/>
</dbReference>
<dbReference type="PANTHER" id="PTHR34216">
    <property type="match status" value="1"/>
</dbReference>
<accession>A0ABP9PDJ2</accession>
<proteinExistence type="predicted"/>
<evidence type="ECO:0000313" key="4">
    <source>
        <dbReference type="EMBL" id="GAA5141896.1"/>
    </source>
</evidence>
<dbReference type="SUPFAM" id="SSF88713">
    <property type="entry name" value="Glycoside hydrolase/deacetylase"/>
    <property type="match status" value="1"/>
</dbReference>
<dbReference type="Pfam" id="PF01522">
    <property type="entry name" value="Polysacc_deac_1"/>
    <property type="match status" value="1"/>
</dbReference>
<sequence length="262" mass="28066">MLAVGGRVAAAAGRLVMRRSGRGGGVVLGYHDVVDAPEADLELSVTVAQLRTQLLTVRRAGFRIVPLADLLGRLLAGDDVDGLAAVSFDDGLAGVPRHALPVLHELEVPATVFAVTSCWGGASSWWPEAGPVMTRAELVSLHEAGLAIGAHTRTHRSLPGLTDDELRAELAGGRDDLEQLVGAPVDLLAYPFGHHDPRVRAATQDAGFAAAHTFRNGRVGPADDRWRLARFTMTRRHTRSRLAYHLARTASSWPPQPDRALD</sequence>
<protein>
    <recommendedName>
        <fullName evidence="3">NodB homology domain-containing protein</fullName>
    </recommendedName>
</protein>
<dbReference type="InterPro" id="IPR002509">
    <property type="entry name" value="NODB_dom"/>
</dbReference>
<dbReference type="PANTHER" id="PTHR34216:SF3">
    <property type="entry name" value="POLY-BETA-1,6-N-ACETYL-D-GLUCOSAMINE N-DEACETYLASE"/>
    <property type="match status" value="1"/>
</dbReference>
<keyword evidence="5" id="KW-1185">Reference proteome</keyword>
<dbReference type="CDD" id="cd10918">
    <property type="entry name" value="CE4_NodB_like_5s_6s"/>
    <property type="match status" value="1"/>
</dbReference>
<feature type="domain" description="NodB homology" evidence="3">
    <location>
        <begin position="82"/>
        <end position="262"/>
    </location>
</feature>